<dbReference type="PROSITE" id="PS51165">
    <property type="entry name" value="THUMP"/>
    <property type="match status" value="1"/>
</dbReference>
<dbReference type="InterPro" id="IPR040183">
    <property type="entry name" value="THUMPD1-like"/>
</dbReference>
<dbReference type="InterPro" id="IPR004114">
    <property type="entry name" value="THUMP_dom"/>
</dbReference>
<evidence type="ECO:0000313" key="5">
    <source>
        <dbReference type="Proteomes" id="UP000503462"/>
    </source>
</evidence>
<evidence type="ECO:0000313" key="4">
    <source>
        <dbReference type="EMBL" id="QIX00172.1"/>
    </source>
</evidence>
<feature type="domain" description="THUMP" evidence="3">
    <location>
        <begin position="184"/>
        <end position="289"/>
    </location>
</feature>
<dbReference type="EMBL" id="CP051142">
    <property type="protein sequence ID" value="QIX00172.1"/>
    <property type="molecule type" value="Genomic_DNA"/>
</dbReference>
<dbReference type="Proteomes" id="UP000503462">
    <property type="component" value="Chromosome 4"/>
</dbReference>
<dbReference type="CDD" id="cd11717">
    <property type="entry name" value="THUMP_THUMPD1_like"/>
    <property type="match status" value="1"/>
</dbReference>
<dbReference type="SUPFAM" id="SSF143437">
    <property type="entry name" value="THUMP domain-like"/>
    <property type="match status" value="1"/>
</dbReference>
<dbReference type="GO" id="GO:0003723">
    <property type="term" value="F:RNA binding"/>
    <property type="evidence" value="ECO:0007669"/>
    <property type="project" value="UniProtKB-UniRule"/>
</dbReference>
<dbReference type="Gene3D" id="3.30.2300.10">
    <property type="entry name" value="THUMP superfamily"/>
    <property type="match status" value="1"/>
</dbReference>
<dbReference type="PANTHER" id="PTHR13452">
    <property type="entry name" value="THUMP DOMAIN CONTAINING PROTEIN 1-RELATED"/>
    <property type="match status" value="1"/>
</dbReference>
<evidence type="ECO:0000259" key="3">
    <source>
        <dbReference type="PROSITE" id="PS51165"/>
    </source>
</evidence>
<protein>
    <recommendedName>
        <fullName evidence="3">THUMP domain-containing protein</fullName>
    </recommendedName>
</protein>
<dbReference type="GO" id="GO:0006400">
    <property type="term" value="P:tRNA modification"/>
    <property type="evidence" value="ECO:0007669"/>
    <property type="project" value="InterPro"/>
</dbReference>
<sequence>MRVANVLDEVRSSEGELCTFLSTHTHTNLLITTTVATSPVSMDDSTKRKASTELRDSDDKRAKTKKQWRVPRKNEGTQATIQPGDSGIWITCQKGREGKCVHELRDLFTNYAEHLYADTLPNVPEDATGADSIENDIQAELADIKKPKTASLFTSVRLDMQCVVFFKTIPPVEPVSFVQTICEDAAAKRLRVRTRFAQRLTPMTLMGHGSLEGLEKVARQVLTPHFQGKAPEKYAIRPHMRNHNMSTRDDVIKQIASAVGPGHSVDLHHYDLLILAEFYKNVCGMSVVTDSFEKLKRFNLTELLQIDQDPMPSASAK</sequence>
<dbReference type="Pfam" id="PF02926">
    <property type="entry name" value="THUMP"/>
    <property type="match status" value="1"/>
</dbReference>
<feature type="compositionally biased region" description="Basic and acidic residues" evidence="2">
    <location>
        <begin position="44"/>
        <end position="61"/>
    </location>
</feature>
<dbReference type="FunFam" id="3.30.2300.10:FF:000001">
    <property type="entry name" value="THUMP domain-containing protein 1"/>
    <property type="match status" value="1"/>
</dbReference>
<reference evidence="4 5" key="1">
    <citation type="journal article" date="2016" name="Sci. Rep.">
        <title>Peltaster fructicola genome reveals evolution from an invasive phytopathogen to an ectophytic parasite.</title>
        <authorList>
            <person name="Xu C."/>
            <person name="Chen H."/>
            <person name="Gleason M.L."/>
            <person name="Xu J.R."/>
            <person name="Liu H."/>
            <person name="Zhang R."/>
            <person name="Sun G."/>
        </authorList>
    </citation>
    <scope>NUCLEOTIDE SEQUENCE [LARGE SCALE GENOMIC DNA]</scope>
    <source>
        <strain evidence="4 5">LNHT1506</strain>
    </source>
</reference>
<feature type="region of interest" description="Disordered" evidence="2">
    <location>
        <begin position="38"/>
        <end position="76"/>
    </location>
</feature>
<dbReference type="AlphaFoldDB" id="A0A6H0XZH0"/>
<gene>
    <name evidence="4" type="ORF">AMS68_005689</name>
</gene>
<feature type="compositionally biased region" description="Basic residues" evidence="2">
    <location>
        <begin position="62"/>
        <end position="71"/>
    </location>
</feature>
<evidence type="ECO:0000256" key="2">
    <source>
        <dbReference type="SAM" id="MobiDB-lite"/>
    </source>
</evidence>
<proteinExistence type="predicted"/>
<keyword evidence="1" id="KW-0694">RNA-binding</keyword>
<accession>A0A6H0XZH0</accession>
<evidence type="ECO:0000256" key="1">
    <source>
        <dbReference type="PROSITE-ProRule" id="PRU00529"/>
    </source>
</evidence>
<keyword evidence="5" id="KW-1185">Reference proteome</keyword>
<name>A0A6H0XZH0_9PEZI</name>
<dbReference type="PANTHER" id="PTHR13452:SF10">
    <property type="entry name" value="THUMP DOMAIN-CONTAINING PROTEIN 1"/>
    <property type="match status" value="1"/>
</dbReference>
<dbReference type="OrthoDB" id="367221at2759"/>
<dbReference type="SMART" id="SM00981">
    <property type="entry name" value="THUMP"/>
    <property type="match status" value="1"/>
</dbReference>
<organism evidence="4 5">
    <name type="scientific">Peltaster fructicola</name>
    <dbReference type="NCBI Taxonomy" id="286661"/>
    <lineage>
        <taxon>Eukaryota</taxon>
        <taxon>Fungi</taxon>
        <taxon>Dikarya</taxon>
        <taxon>Ascomycota</taxon>
        <taxon>Pezizomycotina</taxon>
        <taxon>Dothideomycetes</taxon>
        <taxon>Dothideomycetes incertae sedis</taxon>
        <taxon>Peltaster</taxon>
    </lineage>
</organism>